<dbReference type="PANTHER" id="PTHR16301">
    <property type="entry name" value="IMPACT-RELATED"/>
    <property type="match status" value="1"/>
</dbReference>
<proteinExistence type="inferred from homology"/>
<comment type="caution">
    <text evidence="4">The sequence shown here is derived from an EMBL/GenBank/DDBJ whole genome shotgun (WGS) entry which is preliminary data.</text>
</comment>
<dbReference type="InterPro" id="IPR023582">
    <property type="entry name" value="Impact"/>
</dbReference>
<dbReference type="GO" id="GO:0006446">
    <property type="term" value="P:regulation of translational initiation"/>
    <property type="evidence" value="ECO:0007669"/>
    <property type="project" value="TreeGrafter"/>
</dbReference>
<evidence type="ECO:0000256" key="1">
    <source>
        <dbReference type="ARBA" id="ARBA00007665"/>
    </source>
</evidence>
<dbReference type="EMBL" id="JADIMQ010000012">
    <property type="protein sequence ID" value="MBO8447820.1"/>
    <property type="molecule type" value="Genomic_DNA"/>
</dbReference>
<organism evidence="4 5">
    <name type="scientific">Candidatus Cryptobacteroides merdigallinarum</name>
    <dbReference type="NCBI Taxonomy" id="2840770"/>
    <lineage>
        <taxon>Bacteria</taxon>
        <taxon>Pseudomonadati</taxon>
        <taxon>Bacteroidota</taxon>
        <taxon>Bacteroidia</taxon>
        <taxon>Bacteroidales</taxon>
        <taxon>Candidatus Cryptobacteroides</taxon>
    </lineage>
</organism>
<comment type="similarity">
    <text evidence="1">Belongs to the IMPACT family.</text>
</comment>
<dbReference type="InterPro" id="IPR020568">
    <property type="entry name" value="Ribosomal_Su5_D2-typ_SF"/>
</dbReference>
<dbReference type="Pfam" id="PF01205">
    <property type="entry name" value="Impact_N"/>
    <property type="match status" value="1"/>
</dbReference>
<dbReference type="SUPFAM" id="SSF54211">
    <property type="entry name" value="Ribosomal protein S5 domain 2-like"/>
    <property type="match status" value="1"/>
</dbReference>
<dbReference type="InterPro" id="IPR020569">
    <property type="entry name" value="UPF0029_Impact_CS"/>
</dbReference>
<dbReference type="Proteomes" id="UP000810252">
    <property type="component" value="Unassembled WGS sequence"/>
</dbReference>
<evidence type="ECO:0000313" key="4">
    <source>
        <dbReference type="EMBL" id="MBO8447820.1"/>
    </source>
</evidence>
<name>A0A9D9EJ07_9BACT</name>
<evidence type="ECO:0000259" key="3">
    <source>
        <dbReference type="Pfam" id="PF01205"/>
    </source>
</evidence>
<feature type="domain" description="Impact N-terminal" evidence="3">
    <location>
        <begin position="31"/>
        <end position="136"/>
    </location>
</feature>
<evidence type="ECO:0000313" key="5">
    <source>
        <dbReference type="Proteomes" id="UP000810252"/>
    </source>
</evidence>
<gene>
    <name evidence="4" type="ORF">IAC29_00940</name>
</gene>
<protein>
    <submittedName>
        <fullName evidence="4">YigZ family protein</fullName>
    </submittedName>
</protein>
<sequence>MDPNPDMTPETTGQDTFKSISGPSEGLFKDKGSRFIARAYPVTDEDQAKAVVASLKKEYHDARHHCFAYRLGYRRDIFRANDDGEPSSSAGRPILGQIDSMELSDVLVVVIRYFGGIKLGVPGLIRAYRSAAADALSRAEIVEKTASARYRLTFGYMDMNGVMKVLKDMGLPASNQDFGLQCTLDTDVRLSLTDAFEEAMDKAGGCTFNRI</sequence>
<dbReference type="InterPro" id="IPR001498">
    <property type="entry name" value="Impact_N"/>
</dbReference>
<evidence type="ECO:0000256" key="2">
    <source>
        <dbReference type="SAM" id="MobiDB-lite"/>
    </source>
</evidence>
<accession>A0A9D9EJ07</accession>
<reference evidence="4" key="2">
    <citation type="journal article" date="2021" name="PeerJ">
        <title>Extensive microbial diversity within the chicken gut microbiome revealed by metagenomics and culture.</title>
        <authorList>
            <person name="Gilroy R."/>
            <person name="Ravi A."/>
            <person name="Getino M."/>
            <person name="Pursley I."/>
            <person name="Horton D.L."/>
            <person name="Alikhan N.F."/>
            <person name="Baker D."/>
            <person name="Gharbi K."/>
            <person name="Hall N."/>
            <person name="Watson M."/>
            <person name="Adriaenssens E.M."/>
            <person name="Foster-Nyarko E."/>
            <person name="Jarju S."/>
            <person name="Secka A."/>
            <person name="Antonio M."/>
            <person name="Oren A."/>
            <person name="Chaudhuri R.R."/>
            <person name="La Ragione R."/>
            <person name="Hildebrand F."/>
            <person name="Pallen M.J."/>
        </authorList>
    </citation>
    <scope>NUCLEOTIDE SEQUENCE</scope>
    <source>
        <strain evidence="4">20514</strain>
    </source>
</reference>
<dbReference type="PANTHER" id="PTHR16301:SF20">
    <property type="entry name" value="IMPACT FAMILY MEMBER YIGZ"/>
    <property type="match status" value="1"/>
</dbReference>
<dbReference type="GO" id="GO:0005737">
    <property type="term" value="C:cytoplasm"/>
    <property type="evidence" value="ECO:0007669"/>
    <property type="project" value="TreeGrafter"/>
</dbReference>
<dbReference type="InterPro" id="IPR036956">
    <property type="entry name" value="Impact_N_sf"/>
</dbReference>
<feature type="region of interest" description="Disordered" evidence="2">
    <location>
        <begin position="1"/>
        <end position="25"/>
    </location>
</feature>
<dbReference type="Gene3D" id="3.30.230.30">
    <property type="entry name" value="Impact, N-terminal domain"/>
    <property type="match status" value="1"/>
</dbReference>
<dbReference type="AlphaFoldDB" id="A0A9D9EJ07"/>
<feature type="compositionally biased region" description="Polar residues" evidence="2">
    <location>
        <begin position="9"/>
        <end position="22"/>
    </location>
</feature>
<reference evidence="4" key="1">
    <citation type="submission" date="2020-10" db="EMBL/GenBank/DDBJ databases">
        <authorList>
            <person name="Gilroy R."/>
        </authorList>
    </citation>
    <scope>NUCLEOTIDE SEQUENCE</scope>
    <source>
        <strain evidence="4">20514</strain>
    </source>
</reference>
<dbReference type="PROSITE" id="PS00910">
    <property type="entry name" value="UPF0029"/>
    <property type="match status" value="1"/>
</dbReference>